<dbReference type="RefSeq" id="XP_025598347.1">
    <property type="nucleotide sequence ID" value="XM_025744811.1"/>
</dbReference>
<dbReference type="InterPro" id="IPR004328">
    <property type="entry name" value="BRO1_dom"/>
</dbReference>
<organism evidence="4 5">
    <name type="scientific">Tilletiopsis washingtonensis</name>
    <dbReference type="NCBI Taxonomy" id="58919"/>
    <lineage>
        <taxon>Eukaryota</taxon>
        <taxon>Fungi</taxon>
        <taxon>Dikarya</taxon>
        <taxon>Basidiomycota</taxon>
        <taxon>Ustilaginomycotina</taxon>
        <taxon>Exobasidiomycetes</taxon>
        <taxon>Entylomatales</taxon>
        <taxon>Entylomatales incertae sedis</taxon>
        <taxon>Tilletiopsis</taxon>
    </lineage>
</organism>
<dbReference type="PANTHER" id="PTHR40463">
    <property type="entry name" value="PH-RESPONSE REGULATOR PROTEIN PALC"/>
    <property type="match status" value="1"/>
</dbReference>
<dbReference type="Gene3D" id="1.25.40.280">
    <property type="entry name" value="alix/aip1 like domains"/>
    <property type="match status" value="1"/>
</dbReference>
<evidence type="ECO:0000256" key="2">
    <source>
        <dbReference type="ARBA" id="ARBA00022193"/>
    </source>
</evidence>
<dbReference type="GO" id="GO:0071467">
    <property type="term" value="P:cellular response to pH"/>
    <property type="evidence" value="ECO:0007669"/>
    <property type="project" value="InterPro"/>
</dbReference>
<dbReference type="EMBL" id="KZ819292">
    <property type="protein sequence ID" value="PWN98068.1"/>
    <property type="molecule type" value="Genomic_DNA"/>
</dbReference>
<gene>
    <name evidence="4" type="ORF">FA09DRAFT_348006</name>
</gene>
<dbReference type="InterPro" id="IPR038499">
    <property type="entry name" value="BRO1_sf"/>
</dbReference>
<sequence>MYLHTLPTTGALSFGDALVAPPGSGLGRELARATELRAALRAVLKERKHGDDGERGDWLSVVKVRVPTWREAPRGVCGYFEARREPNMAAWKSSHAVDDYLPYLFSIFNCVQTDDLLVQSEPEFTWRSTLSSSFLREPPRITLRGLHFELCSVLLLSATALSNLAVATVASLGAYERDVSLSADARKAHDDRLRLAADRLCKAAGIFEYLSLSLIPQWEATAGRIPGRAPDVTREVTMALSKLALADAETLAIRKLLSPFLSRATDTITPGPPLPKTHPSASLLAKLTLNVSTLYAGAHALAQTAGKKASSRASGAGDLVDAALSPAGPSKRVGGATEKMLDRLKDSTSSSDGDIASGLLRYLSTSRDLARARAHKWLGIDAGEAGRYGDAIALLGMSRETLDELGGGGARKTLKERGNRENKSTLLASREEELQVVEHWLKSYTKLNDTVGFQPLTKASDMQSRIPAGRAALAARRFEPPEPAFGPGSVGYVSEGMRRLGVADAADGVAGSEALPADVAGVLRPEAKSQRQDYAGAGAYY</sequence>
<evidence type="ECO:0000256" key="1">
    <source>
        <dbReference type="ARBA" id="ARBA00010997"/>
    </source>
</evidence>
<name>A0A316ZAM3_9BASI</name>
<accession>A0A316ZAM3</accession>
<keyword evidence="5" id="KW-1185">Reference proteome</keyword>
<dbReference type="GO" id="GO:0005886">
    <property type="term" value="C:plasma membrane"/>
    <property type="evidence" value="ECO:0007669"/>
    <property type="project" value="TreeGrafter"/>
</dbReference>
<evidence type="ECO:0000313" key="4">
    <source>
        <dbReference type="EMBL" id="PWN98068.1"/>
    </source>
</evidence>
<dbReference type="PROSITE" id="PS51180">
    <property type="entry name" value="BRO1"/>
    <property type="match status" value="1"/>
</dbReference>
<evidence type="ECO:0000259" key="3">
    <source>
        <dbReference type="PROSITE" id="PS51180"/>
    </source>
</evidence>
<protein>
    <recommendedName>
        <fullName evidence="2">pH-response regulator protein palC</fullName>
    </recommendedName>
</protein>
<dbReference type="STRING" id="58919.A0A316ZAM3"/>
<reference evidence="4 5" key="1">
    <citation type="journal article" date="2018" name="Mol. Biol. Evol.">
        <title>Broad Genomic Sampling Reveals a Smut Pathogenic Ancestry of the Fungal Clade Ustilaginomycotina.</title>
        <authorList>
            <person name="Kijpornyongpan T."/>
            <person name="Mondo S.J."/>
            <person name="Barry K."/>
            <person name="Sandor L."/>
            <person name="Lee J."/>
            <person name="Lipzen A."/>
            <person name="Pangilinan J."/>
            <person name="LaButti K."/>
            <person name="Hainaut M."/>
            <person name="Henrissat B."/>
            <person name="Grigoriev I.V."/>
            <person name="Spatafora J.W."/>
            <person name="Aime M.C."/>
        </authorList>
    </citation>
    <scope>NUCLEOTIDE SEQUENCE [LARGE SCALE GENOMIC DNA]</scope>
    <source>
        <strain evidence="4 5">MCA 4186</strain>
    </source>
</reference>
<dbReference type="Pfam" id="PF03097">
    <property type="entry name" value="BRO1"/>
    <property type="match status" value="1"/>
</dbReference>
<dbReference type="InterPro" id="IPR037505">
    <property type="entry name" value="pH-resp_palC"/>
</dbReference>
<evidence type="ECO:0000313" key="5">
    <source>
        <dbReference type="Proteomes" id="UP000245946"/>
    </source>
</evidence>
<feature type="domain" description="BRO1" evidence="3">
    <location>
        <begin position="1"/>
        <end position="522"/>
    </location>
</feature>
<dbReference type="GeneID" id="37272355"/>
<dbReference type="AlphaFoldDB" id="A0A316ZAM3"/>
<dbReference type="SMART" id="SM01041">
    <property type="entry name" value="BRO1"/>
    <property type="match status" value="1"/>
</dbReference>
<dbReference type="Proteomes" id="UP000245946">
    <property type="component" value="Unassembled WGS sequence"/>
</dbReference>
<proteinExistence type="inferred from homology"/>
<comment type="similarity">
    <text evidence="1">Belongs to the palC family.</text>
</comment>
<dbReference type="PANTHER" id="PTHR40463:SF1">
    <property type="entry name" value="PH-RESPONSE REGULATOR PROTEIN PALC"/>
    <property type="match status" value="1"/>
</dbReference>
<dbReference type="OrthoDB" id="10266451at2759"/>